<dbReference type="OrthoDB" id="2083445at2"/>
<reference evidence="2" key="1">
    <citation type="submission" date="2011-11" db="EMBL/GenBank/DDBJ databases">
        <title>Complete sequence of Desulfosporosinus orientis DSM 765.</title>
        <authorList>
            <person name="Lucas S."/>
            <person name="Han J."/>
            <person name="Lapidus A."/>
            <person name="Cheng J.-F."/>
            <person name="Goodwin L."/>
            <person name="Pitluck S."/>
            <person name="Peters L."/>
            <person name="Ovchinnikova G."/>
            <person name="Teshima H."/>
            <person name="Detter J.C."/>
            <person name="Han C."/>
            <person name="Tapia R."/>
            <person name="Land M."/>
            <person name="Hauser L."/>
            <person name="Kyrpides N."/>
            <person name="Ivanova N."/>
            <person name="Pagani I."/>
            <person name="Pester M."/>
            <person name="Spring S."/>
            <person name="Ollivier B."/>
            <person name="Rattei T."/>
            <person name="Klenk H.-P."/>
            <person name="Wagner M."/>
            <person name="Loy A."/>
            <person name="Woyke T."/>
        </authorList>
    </citation>
    <scope>NUCLEOTIDE SEQUENCE [LARGE SCALE GENOMIC DNA]</scope>
    <source>
        <strain evidence="2">ATCC 19365 / DSM 765 / NCIMB 8382 / VKM B-1628</strain>
    </source>
</reference>
<dbReference type="eggNOG" id="ENOG50331M2">
    <property type="taxonomic scope" value="Bacteria"/>
</dbReference>
<dbReference type="RefSeq" id="WP_014184692.1">
    <property type="nucleotide sequence ID" value="NC_016584.1"/>
</dbReference>
<reference evidence="1 2" key="2">
    <citation type="journal article" date="2012" name="J. Bacteriol.">
        <title>Complete genome sequences of Desulfosporosinus orientis DSM765T, Desulfosporosinus youngiae DSM17734T, Desulfosporosinus meridiei DSM13257T, and Desulfosporosinus acidiphilus DSM22704T.</title>
        <authorList>
            <person name="Pester M."/>
            <person name="Brambilla E."/>
            <person name="Alazard D."/>
            <person name="Rattei T."/>
            <person name="Weinmaier T."/>
            <person name="Han J."/>
            <person name="Lucas S."/>
            <person name="Lapidus A."/>
            <person name="Cheng J.F."/>
            <person name="Goodwin L."/>
            <person name="Pitluck S."/>
            <person name="Peters L."/>
            <person name="Ovchinnikova G."/>
            <person name="Teshima H."/>
            <person name="Detter J.C."/>
            <person name="Han C.S."/>
            <person name="Tapia R."/>
            <person name="Land M.L."/>
            <person name="Hauser L."/>
            <person name="Kyrpides N.C."/>
            <person name="Ivanova N.N."/>
            <person name="Pagani I."/>
            <person name="Huntmann M."/>
            <person name="Wei C.L."/>
            <person name="Davenport K.W."/>
            <person name="Daligault H."/>
            <person name="Chain P.S."/>
            <person name="Chen A."/>
            <person name="Mavromatis K."/>
            <person name="Markowitz V."/>
            <person name="Szeto E."/>
            <person name="Mikhailova N."/>
            <person name="Pati A."/>
            <person name="Wagner M."/>
            <person name="Woyke T."/>
            <person name="Ollivier B."/>
            <person name="Klenk H.P."/>
            <person name="Spring S."/>
            <person name="Loy A."/>
        </authorList>
    </citation>
    <scope>NUCLEOTIDE SEQUENCE [LARGE SCALE GENOMIC DNA]</scope>
    <source>
        <strain evidence="2">ATCC 19365 / DSM 765 / NCIMB 8382 / VKM B-1628</strain>
    </source>
</reference>
<dbReference type="AlphaFoldDB" id="G7WBA2"/>
<evidence type="ECO:0000313" key="2">
    <source>
        <dbReference type="Proteomes" id="UP000006346"/>
    </source>
</evidence>
<dbReference type="Gene3D" id="3.30.2020.10">
    <property type="entry name" value="NE0471-like N-terminal domain"/>
    <property type="match status" value="1"/>
</dbReference>
<organism evidence="1 2">
    <name type="scientific">Desulfosporosinus orientis (strain ATCC 19365 / DSM 765 / NCIMB 8382 / VKM B-1628 / Singapore I)</name>
    <name type="common">Desulfotomaculum orientis</name>
    <dbReference type="NCBI Taxonomy" id="768706"/>
    <lineage>
        <taxon>Bacteria</taxon>
        <taxon>Bacillati</taxon>
        <taxon>Bacillota</taxon>
        <taxon>Clostridia</taxon>
        <taxon>Eubacteriales</taxon>
        <taxon>Desulfitobacteriaceae</taxon>
        <taxon>Desulfosporosinus</taxon>
    </lineage>
</organism>
<dbReference type="SUPFAM" id="SSF143880">
    <property type="entry name" value="NE0471 N-terminal domain-like"/>
    <property type="match status" value="1"/>
</dbReference>
<accession>G7WBA2</accession>
<evidence type="ECO:0000313" key="1">
    <source>
        <dbReference type="EMBL" id="AET67883.1"/>
    </source>
</evidence>
<proteinExistence type="predicted"/>
<evidence type="ECO:0008006" key="3">
    <source>
        <dbReference type="Google" id="ProtNLM"/>
    </source>
</evidence>
<dbReference type="STRING" id="768706.Desor_2287"/>
<dbReference type="InterPro" id="IPR036782">
    <property type="entry name" value="NE0471-like_N"/>
</dbReference>
<name>G7WBA2_DESOD</name>
<keyword evidence="2" id="KW-1185">Reference proteome</keyword>
<dbReference type="HOGENOM" id="CLU_181612_0_0_9"/>
<dbReference type="Proteomes" id="UP000006346">
    <property type="component" value="Chromosome"/>
</dbReference>
<dbReference type="KEGG" id="dor:Desor_2287"/>
<protein>
    <recommendedName>
        <fullName evidence="3">DUF2442 domain-containing protein</fullName>
    </recommendedName>
</protein>
<gene>
    <name evidence="1" type="ordered locus">Desor_2287</name>
</gene>
<dbReference type="EMBL" id="CP003108">
    <property type="protein sequence ID" value="AET67883.1"/>
    <property type="molecule type" value="Genomic_DNA"/>
</dbReference>
<sequence>MLRITRVDIVDDWTLDIELSNGHLILFDTRRLLETAPGYGILRKNEVLTRPRTDGQNIFWQDGPRLTLEEIMALLNRQGDNER</sequence>
<dbReference type="PATRIC" id="fig|768706.3.peg.2298"/>